<organism evidence="1 2">
    <name type="scientific">Pseudomonas putida</name>
    <name type="common">Arthrobacter siderocapsulatus</name>
    <dbReference type="NCBI Taxonomy" id="303"/>
    <lineage>
        <taxon>Bacteria</taxon>
        <taxon>Pseudomonadati</taxon>
        <taxon>Pseudomonadota</taxon>
        <taxon>Gammaproteobacteria</taxon>
        <taxon>Pseudomonadales</taxon>
        <taxon>Pseudomonadaceae</taxon>
        <taxon>Pseudomonas</taxon>
    </lineage>
</organism>
<dbReference type="Proteomes" id="UP000218731">
    <property type="component" value="Chromosome 1"/>
</dbReference>
<sequence>MQRVMIIGQPGSGKSTLARKLGERTGLPVVHIDTIHWQPGWVERSRDEKTRLCHEVEARERWIFEGGHSATWSNRLARADMVIWIDRSAPLRFWRVLIRTMLNRGRSRPDLPDDCPELLANLPEFFRFMWRTKTSSRKAMKRFVATVPSGCRVVCLRSNRETEIFLASMGTQPDGVVQGH</sequence>
<dbReference type="Pfam" id="PF13238">
    <property type="entry name" value="AAA_18"/>
    <property type="match status" value="1"/>
</dbReference>
<gene>
    <name evidence="1" type="ORF">KF715C_ch18270</name>
</gene>
<evidence type="ECO:0000313" key="1">
    <source>
        <dbReference type="EMBL" id="BAW22400.1"/>
    </source>
</evidence>
<dbReference type="SUPFAM" id="SSF52540">
    <property type="entry name" value="P-loop containing nucleoside triphosphate hydrolases"/>
    <property type="match status" value="1"/>
</dbReference>
<dbReference type="InterPro" id="IPR052922">
    <property type="entry name" value="Cytidylate_Kinase-2"/>
</dbReference>
<keyword evidence="1" id="KW-0418">Kinase</keyword>
<proteinExistence type="predicted"/>
<dbReference type="InterPro" id="IPR027417">
    <property type="entry name" value="P-loop_NTPase"/>
</dbReference>
<protein>
    <submittedName>
        <fullName evidence="1">DNA topology modulation kinase FlaR</fullName>
    </submittedName>
</protein>
<evidence type="ECO:0000313" key="2">
    <source>
        <dbReference type="Proteomes" id="UP000218731"/>
    </source>
</evidence>
<dbReference type="GO" id="GO:0016301">
    <property type="term" value="F:kinase activity"/>
    <property type="evidence" value="ECO:0007669"/>
    <property type="project" value="UniProtKB-KW"/>
</dbReference>
<dbReference type="PANTHER" id="PTHR37816:SF3">
    <property type="entry name" value="MODULATES DNA TOPOLOGY"/>
    <property type="match status" value="1"/>
</dbReference>
<reference evidence="1 2" key="1">
    <citation type="submission" date="2015-11" db="EMBL/GenBank/DDBJ databases">
        <title>Complete genome sequencing of a biphenyl-degrading bacterium, Pseudomonas putida KF715 (=NBRC110667).</title>
        <authorList>
            <person name="Suenaga H."/>
            <person name="Fujihara N."/>
            <person name="Watanabe T."/>
            <person name="Hirose J."/>
            <person name="Kimura N."/>
            <person name="Yamazoe A."/>
            <person name="Hosoyama A."/>
            <person name="Shimodaira J."/>
            <person name="Furukawa K."/>
        </authorList>
    </citation>
    <scope>NUCLEOTIDE SEQUENCE [LARGE SCALE GENOMIC DNA]</scope>
    <source>
        <strain evidence="1 2">KF715</strain>
    </source>
</reference>
<dbReference type="Gene3D" id="3.40.50.300">
    <property type="entry name" value="P-loop containing nucleotide triphosphate hydrolases"/>
    <property type="match status" value="1"/>
</dbReference>
<dbReference type="AlphaFoldDB" id="A0A1L7NAB8"/>
<keyword evidence="1" id="KW-0808">Transferase</keyword>
<name>A0A1L7NAB8_PSEPU</name>
<dbReference type="RefSeq" id="WP_096425821.1">
    <property type="nucleotide sequence ID" value="NZ_AP015029.1"/>
</dbReference>
<dbReference type="PANTHER" id="PTHR37816">
    <property type="entry name" value="YALI0E33011P"/>
    <property type="match status" value="1"/>
</dbReference>
<dbReference type="EMBL" id="AP015029">
    <property type="protein sequence ID" value="BAW22400.1"/>
    <property type="molecule type" value="Genomic_DNA"/>
</dbReference>
<accession>A0A1L7NAB8</accession>